<keyword evidence="2" id="KW-1133">Transmembrane helix</keyword>
<dbReference type="GeneID" id="54297790"/>
<feature type="region of interest" description="Disordered" evidence="1">
    <location>
        <begin position="1"/>
        <end position="23"/>
    </location>
</feature>
<protein>
    <submittedName>
        <fullName evidence="3">Uncharacterized protein</fullName>
    </submittedName>
</protein>
<dbReference type="EMBL" id="ML995483">
    <property type="protein sequence ID" value="KAF2142827.1"/>
    <property type="molecule type" value="Genomic_DNA"/>
</dbReference>
<feature type="compositionally biased region" description="Polar residues" evidence="1">
    <location>
        <begin position="82"/>
        <end position="103"/>
    </location>
</feature>
<feature type="region of interest" description="Disordered" evidence="1">
    <location>
        <begin position="79"/>
        <end position="103"/>
    </location>
</feature>
<feature type="compositionally biased region" description="Basic residues" evidence="1">
    <location>
        <begin position="1"/>
        <end position="16"/>
    </location>
</feature>
<feature type="transmembrane region" description="Helical" evidence="2">
    <location>
        <begin position="31"/>
        <end position="56"/>
    </location>
</feature>
<accession>A0A6A6BJ35</accession>
<keyword evidence="2" id="KW-0812">Transmembrane</keyword>
<evidence type="ECO:0000313" key="3">
    <source>
        <dbReference type="EMBL" id="KAF2142827.1"/>
    </source>
</evidence>
<evidence type="ECO:0000256" key="2">
    <source>
        <dbReference type="SAM" id="Phobius"/>
    </source>
</evidence>
<reference evidence="3" key="1">
    <citation type="journal article" date="2020" name="Stud. Mycol.">
        <title>101 Dothideomycetes genomes: a test case for predicting lifestyles and emergence of pathogens.</title>
        <authorList>
            <person name="Haridas S."/>
            <person name="Albert R."/>
            <person name="Binder M."/>
            <person name="Bloem J."/>
            <person name="Labutti K."/>
            <person name="Salamov A."/>
            <person name="Andreopoulos B."/>
            <person name="Baker S."/>
            <person name="Barry K."/>
            <person name="Bills G."/>
            <person name="Bluhm B."/>
            <person name="Cannon C."/>
            <person name="Castanera R."/>
            <person name="Culley D."/>
            <person name="Daum C."/>
            <person name="Ezra D."/>
            <person name="Gonzalez J."/>
            <person name="Henrissat B."/>
            <person name="Kuo A."/>
            <person name="Liang C."/>
            <person name="Lipzen A."/>
            <person name="Lutzoni F."/>
            <person name="Magnuson J."/>
            <person name="Mondo S."/>
            <person name="Nolan M."/>
            <person name="Ohm R."/>
            <person name="Pangilinan J."/>
            <person name="Park H.-J."/>
            <person name="Ramirez L."/>
            <person name="Alfaro M."/>
            <person name="Sun H."/>
            <person name="Tritt A."/>
            <person name="Yoshinaga Y."/>
            <person name="Zwiers L.-H."/>
            <person name="Turgeon B."/>
            <person name="Goodwin S."/>
            <person name="Spatafora J."/>
            <person name="Crous P."/>
            <person name="Grigoriev I."/>
        </authorList>
    </citation>
    <scope>NUCLEOTIDE SEQUENCE</scope>
    <source>
        <strain evidence="3">CBS 121167</strain>
    </source>
</reference>
<evidence type="ECO:0000256" key="1">
    <source>
        <dbReference type="SAM" id="MobiDB-lite"/>
    </source>
</evidence>
<dbReference type="RefSeq" id="XP_033398539.1">
    <property type="nucleotide sequence ID" value="XM_033540294.1"/>
</dbReference>
<keyword evidence="4" id="KW-1185">Reference proteome</keyword>
<evidence type="ECO:0000313" key="4">
    <source>
        <dbReference type="Proteomes" id="UP000799438"/>
    </source>
</evidence>
<proteinExistence type="predicted"/>
<organism evidence="3 4">
    <name type="scientific">Aplosporella prunicola CBS 121167</name>
    <dbReference type="NCBI Taxonomy" id="1176127"/>
    <lineage>
        <taxon>Eukaryota</taxon>
        <taxon>Fungi</taxon>
        <taxon>Dikarya</taxon>
        <taxon>Ascomycota</taxon>
        <taxon>Pezizomycotina</taxon>
        <taxon>Dothideomycetes</taxon>
        <taxon>Dothideomycetes incertae sedis</taxon>
        <taxon>Botryosphaeriales</taxon>
        <taxon>Aplosporellaceae</taxon>
        <taxon>Aplosporella</taxon>
    </lineage>
</organism>
<gene>
    <name evidence="3" type="ORF">K452DRAFT_286452</name>
</gene>
<sequence length="103" mass="11124">MHPHRAPHTHTQRRTRTLFPQPTHTRSTPSLFFLSIVCSVLSASLFSVLSVSLSALSSLSAAAALRNSNNNDNDIIINNNSKLGTNSPRANCVPASQPTKPPH</sequence>
<dbReference type="AlphaFoldDB" id="A0A6A6BJ35"/>
<keyword evidence="2" id="KW-0472">Membrane</keyword>
<dbReference type="Proteomes" id="UP000799438">
    <property type="component" value="Unassembled WGS sequence"/>
</dbReference>
<name>A0A6A6BJ35_9PEZI</name>